<dbReference type="EC" id="4.3.2.10" evidence="10"/>
<keyword evidence="12" id="KW-0328">Glycosyltransferase</keyword>
<dbReference type="PIRSF" id="PIRSF000495">
    <property type="entry name" value="Amidotransf_hisH"/>
    <property type="match status" value="1"/>
</dbReference>
<keyword evidence="12" id="KW-0808">Transferase</keyword>
<dbReference type="PANTHER" id="PTHR42701">
    <property type="entry name" value="IMIDAZOLE GLYCEROL PHOSPHATE SYNTHASE SUBUNIT HISH"/>
    <property type="match status" value="1"/>
</dbReference>
<feature type="domain" description="Glutamine amidotransferase" evidence="11">
    <location>
        <begin position="20"/>
        <end position="205"/>
    </location>
</feature>
<dbReference type="HAMAP" id="MF_00278">
    <property type="entry name" value="HisH"/>
    <property type="match status" value="1"/>
</dbReference>
<keyword evidence="7 10" id="KW-0456">Lyase</keyword>
<dbReference type="Pfam" id="PF00117">
    <property type="entry name" value="GATase"/>
    <property type="match status" value="1"/>
</dbReference>
<evidence type="ECO:0000256" key="7">
    <source>
        <dbReference type="ARBA" id="ARBA00023239"/>
    </source>
</evidence>
<comment type="catalytic activity">
    <reaction evidence="9 10">
        <text>L-glutamine + H2O = L-glutamate + NH4(+)</text>
        <dbReference type="Rhea" id="RHEA:15889"/>
        <dbReference type="ChEBI" id="CHEBI:15377"/>
        <dbReference type="ChEBI" id="CHEBI:28938"/>
        <dbReference type="ChEBI" id="CHEBI:29985"/>
        <dbReference type="ChEBI" id="CHEBI:58359"/>
        <dbReference type="EC" id="3.5.1.2"/>
    </reaction>
</comment>
<keyword evidence="13" id="KW-1185">Reference proteome</keyword>
<dbReference type="NCBIfam" id="TIGR01855">
    <property type="entry name" value="IMP_synth_hisH"/>
    <property type="match status" value="1"/>
</dbReference>
<dbReference type="Gene3D" id="3.40.50.880">
    <property type="match status" value="1"/>
</dbReference>
<feature type="active site" description="Nucleophile" evidence="10">
    <location>
        <position position="92"/>
    </location>
</feature>
<dbReference type="InterPro" id="IPR010139">
    <property type="entry name" value="Imidazole-glycPsynth_HisH"/>
</dbReference>
<dbReference type="SUPFAM" id="SSF52317">
    <property type="entry name" value="Class I glutamine amidotransferase-like"/>
    <property type="match status" value="1"/>
</dbReference>
<organism evidence="12 13">
    <name type="scientific">Candidatus Hodgkinia cicadicola</name>
    <dbReference type="NCBI Taxonomy" id="573658"/>
    <lineage>
        <taxon>Bacteria</taxon>
        <taxon>Pseudomonadati</taxon>
        <taxon>Pseudomonadota</taxon>
        <taxon>Alphaproteobacteria</taxon>
        <taxon>Hyphomicrobiales</taxon>
        <taxon>Candidatus Hodgkinia</taxon>
    </lineage>
</organism>
<name>A0ABX4MHD5_9HYPH</name>
<comment type="pathway">
    <text evidence="1 10">Amino-acid biosynthesis; L-histidine biosynthesis; L-histidine from 5-phospho-alpha-D-ribose 1-diphosphate: step 5/9.</text>
</comment>
<sequence length="222" mass="24742">MGNKLKVAIVGCGSGNLKSVVNAFKMAARMAAIDCDVFITSRPADIRDSDRIILPGVGNYLECYRKLSSIPHMLDTLNYVVNVKLVPFLGICVGMQLLASFSLEGRKTCGLNWIPGVVTRIPLSWNVRTPHMGWNLIKPIKDHPLFPTTFSSKFNHTAYFVHSYTYKALDPSNVLATTSFSNDITAIVLKKNIVGIQFHPEKSHSFGIMFCKNFLLWSTKTK</sequence>
<keyword evidence="10" id="KW-0963">Cytoplasm</keyword>
<feature type="active site" evidence="10">
    <location>
        <position position="201"/>
    </location>
</feature>
<comment type="catalytic activity">
    <reaction evidence="8 10">
        <text>5-[(5-phospho-1-deoxy-D-ribulos-1-ylimino)methylamino]-1-(5-phospho-beta-D-ribosyl)imidazole-4-carboxamide + L-glutamine = D-erythro-1-(imidazol-4-yl)glycerol 3-phosphate + 5-amino-1-(5-phospho-beta-D-ribosyl)imidazole-4-carboxamide + L-glutamate + H(+)</text>
        <dbReference type="Rhea" id="RHEA:24793"/>
        <dbReference type="ChEBI" id="CHEBI:15378"/>
        <dbReference type="ChEBI" id="CHEBI:29985"/>
        <dbReference type="ChEBI" id="CHEBI:58278"/>
        <dbReference type="ChEBI" id="CHEBI:58359"/>
        <dbReference type="ChEBI" id="CHEBI:58475"/>
        <dbReference type="ChEBI" id="CHEBI:58525"/>
        <dbReference type="EC" id="4.3.2.10"/>
    </reaction>
</comment>
<evidence type="ECO:0000256" key="10">
    <source>
        <dbReference type="HAMAP-Rule" id="MF_00278"/>
    </source>
</evidence>
<dbReference type="PANTHER" id="PTHR42701:SF1">
    <property type="entry name" value="IMIDAZOLE GLYCEROL PHOSPHATE SYNTHASE SUBUNIT HISH"/>
    <property type="match status" value="1"/>
</dbReference>
<comment type="subcellular location">
    <subcellularLocation>
        <location evidence="10">Cytoplasm</location>
    </subcellularLocation>
</comment>
<keyword evidence="3 10" id="KW-0028">Amino-acid biosynthesis</keyword>
<dbReference type="InterPro" id="IPR029062">
    <property type="entry name" value="Class_I_gatase-like"/>
</dbReference>
<evidence type="ECO:0000256" key="5">
    <source>
        <dbReference type="ARBA" id="ARBA00022962"/>
    </source>
</evidence>
<reference evidence="12" key="1">
    <citation type="submission" date="2017-09" db="EMBL/GenBank/DDBJ databases">
        <authorList>
            <person name="Campbell M.A."/>
            <person name="Lukasik P."/>
            <person name="Simon C."/>
            <person name="McCutcheon J.P."/>
        </authorList>
    </citation>
    <scope>NUCLEOTIDE SEQUENCE [LARGE SCALE GENOMIC DNA]</scope>
    <source>
        <strain evidence="12">ALECUR</strain>
    </source>
</reference>
<protein>
    <recommendedName>
        <fullName evidence="10">Imidazole glycerol phosphate synthase subunit HisH</fullName>
        <ecNumber evidence="10">4.3.2.10</ecNumber>
    </recommendedName>
    <alternativeName>
        <fullName evidence="10">IGP synthase glutaminase subunit</fullName>
        <ecNumber evidence="10">3.5.1.2</ecNumber>
    </alternativeName>
    <alternativeName>
        <fullName evidence="10">IGP synthase subunit HisH</fullName>
    </alternativeName>
    <alternativeName>
        <fullName evidence="10">ImGP synthase subunit HisH</fullName>
        <shortName evidence="10">IGPS subunit HisH</shortName>
    </alternativeName>
</protein>
<evidence type="ECO:0000313" key="12">
    <source>
        <dbReference type="EMBL" id="PIM96391.1"/>
    </source>
</evidence>
<accession>A0ABX4MHD5</accession>
<evidence type="ECO:0000256" key="2">
    <source>
        <dbReference type="ARBA" id="ARBA00011152"/>
    </source>
</evidence>
<evidence type="ECO:0000256" key="3">
    <source>
        <dbReference type="ARBA" id="ARBA00022605"/>
    </source>
</evidence>
<evidence type="ECO:0000256" key="4">
    <source>
        <dbReference type="ARBA" id="ARBA00022801"/>
    </source>
</evidence>
<dbReference type="EMBL" id="NXGS01000064">
    <property type="protein sequence ID" value="PIM96391.1"/>
    <property type="molecule type" value="Genomic_DNA"/>
</dbReference>
<keyword evidence="4 10" id="KW-0378">Hydrolase</keyword>
<feature type="active site" evidence="10">
    <location>
        <position position="199"/>
    </location>
</feature>
<proteinExistence type="inferred from homology"/>
<gene>
    <name evidence="10 12" type="primary">hisH</name>
    <name evidence="12" type="ORF">alecur_97</name>
</gene>
<keyword evidence="6 10" id="KW-0368">Histidine biosynthesis</keyword>
<dbReference type="PROSITE" id="PS51273">
    <property type="entry name" value="GATASE_TYPE_1"/>
    <property type="match status" value="1"/>
</dbReference>
<evidence type="ECO:0000259" key="11">
    <source>
        <dbReference type="Pfam" id="PF00117"/>
    </source>
</evidence>
<evidence type="ECO:0000313" key="13">
    <source>
        <dbReference type="Proteomes" id="UP000229529"/>
    </source>
</evidence>
<evidence type="ECO:0000256" key="9">
    <source>
        <dbReference type="ARBA" id="ARBA00049534"/>
    </source>
</evidence>
<dbReference type="EC" id="3.5.1.2" evidence="10"/>
<comment type="subunit">
    <text evidence="2 10">Heterodimer of HisH and HisF.</text>
</comment>
<evidence type="ECO:0000256" key="1">
    <source>
        <dbReference type="ARBA" id="ARBA00005091"/>
    </source>
</evidence>
<comment type="function">
    <text evidence="10">IGPS catalyzes the conversion of PRFAR and glutamine to IGP, AICAR and glutamate. The HisH subunit catalyzes the hydrolysis of glutamine to glutamate and ammonia as part of the synthesis of IGP and AICAR. The resulting ammonia molecule is channeled to the active site of HisF.</text>
</comment>
<dbReference type="InterPro" id="IPR017926">
    <property type="entry name" value="GATASE"/>
</dbReference>
<comment type="caution">
    <text evidence="12">The sequence shown here is derived from an EMBL/GenBank/DDBJ whole genome shotgun (WGS) entry which is preliminary data.</text>
</comment>
<dbReference type="Proteomes" id="UP000229529">
    <property type="component" value="Unassembled WGS sequence"/>
</dbReference>
<evidence type="ECO:0000256" key="6">
    <source>
        <dbReference type="ARBA" id="ARBA00023102"/>
    </source>
</evidence>
<keyword evidence="5 10" id="KW-0315">Glutamine amidotransferase</keyword>
<evidence type="ECO:0000256" key="8">
    <source>
        <dbReference type="ARBA" id="ARBA00047838"/>
    </source>
</evidence>
<dbReference type="CDD" id="cd01748">
    <property type="entry name" value="GATase1_IGP_Synthase"/>
    <property type="match status" value="1"/>
</dbReference>
<dbReference type="GO" id="GO:0016757">
    <property type="term" value="F:glycosyltransferase activity"/>
    <property type="evidence" value="ECO:0007669"/>
    <property type="project" value="UniProtKB-KW"/>
</dbReference>